<gene>
    <name evidence="1" type="ORF">AXF42_Ash008656</name>
</gene>
<evidence type="ECO:0000313" key="1">
    <source>
        <dbReference type="EMBL" id="PKA61824.1"/>
    </source>
</evidence>
<dbReference type="EMBL" id="KZ451923">
    <property type="protein sequence ID" value="PKA61824.1"/>
    <property type="molecule type" value="Genomic_DNA"/>
</dbReference>
<dbReference type="AlphaFoldDB" id="A0A2I0B220"/>
<organism evidence="1 2">
    <name type="scientific">Apostasia shenzhenica</name>
    <dbReference type="NCBI Taxonomy" id="1088818"/>
    <lineage>
        <taxon>Eukaryota</taxon>
        <taxon>Viridiplantae</taxon>
        <taxon>Streptophyta</taxon>
        <taxon>Embryophyta</taxon>
        <taxon>Tracheophyta</taxon>
        <taxon>Spermatophyta</taxon>
        <taxon>Magnoliopsida</taxon>
        <taxon>Liliopsida</taxon>
        <taxon>Asparagales</taxon>
        <taxon>Orchidaceae</taxon>
        <taxon>Apostasioideae</taxon>
        <taxon>Apostasia</taxon>
    </lineage>
</organism>
<protein>
    <submittedName>
        <fullName evidence="1">Uncharacterized protein</fullName>
    </submittedName>
</protein>
<name>A0A2I0B220_9ASPA</name>
<accession>A0A2I0B220</accession>
<dbReference type="Proteomes" id="UP000236161">
    <property type="component" value="Unassembled WGS sequence"/>
</dbReference>
<evidence type="ECO:0000313" key="2">
    <source>
        <dbReference type="Proteomes" id="UP000236161"/>
    </source>
</evidence>
<reference evidence="1 2" key="1">
    <citation type="journal article" date="2017" name="Nature">
        <title>The Apostasia genome and the evolution of orchids.</title>
        <authorList>
            <person name="Zhang G.Q."/>
            <person name="Liu K.W."/>
            <person name="Li Z."/>
            <person name="Lohaus R."/>
            <person name="Hsiao Y.Y."/>
            <person name="Niu S.C."/>
            <person name="Wang J.Y."/>
            <person name="Lin Y.C."/>
            <person name="Xu Q."/>
            <person name="Chen L.J."/>
            <person name="Yoshida K."/>
            <person name="Fujiwara S."/>
            <person name="Wang Z.W."/>
            <person name="Zhang Y.Q."/>
            <person name="Mitsuda N."/>
            <person name="Wang M."/>
            <person name="Liu G.H."/>
            <person name="Pecoraro L."/>
            <person name="Huang H.X."/>
            <person name="Xiao X.J."/>
            <person name="Lin M."/>
            <person name="Wu X.Y."/>
            <person name="Wu W.L."/>
            <person name="Chen Y.Y."/>
            <person name="Chang S.B."/>
            <person name="Sakamoto S."/>
            <person name="Ohme-Takagi M."/>
            <person name="Yagi M."/>
            <person name="Zeng S.J."/>
            <person name="Shen C.Y."/>
            <person name="Yeh C.M."/>
            <person name="Luo Y.B."/>
            <person name="Tsai W.C."/>
            <person name="Van de Peer Y."/>
            <person name="Liu Z.J."/>
        </authorList>
    </citation>
    <scope>NUCLEOTIDE SEQUENCE [LARGE SCALE GENOMIC DNA]</scope>
    <source>
        <strain evidence="2">cv. Shenzhen</strain>
        <tissue evidence="1">Stem</tissue>
    </source>
</reference>
<keyword evidence="2" id="KW-1185">Reference proteome</keyword>
<proteinExistence type="predicted"/>
<sequence length="73" mass="8177">MQQKPEGKKETEYSFRDGRFSCWKRTGHVPFTAAAGWRLAGVLAGSTPARSWTGFCFPALPEVNSLNLGRRFN</sequence>